<dbReference type="GO" id="GO:0007338">
    <property type="term" value="P:single fertilization"/>
    <property type="evidence" value="ECO:0007669"/>
    <property type="project" value="Ensembl"/>
</dbReference>
<keyword evidence="2" id="KW-0732">Signal</keyword>
<name>A0A670KE44_PODMU</name>
<dbReference type="InterPro" id="IPR000152">
    <property type="entry name" value="EGF-type_Asp/Asn_hydroxyl_site"/>
</dbReference>
<evidence type="ECO:0000256" key="2">
    <source>
        <dbReference type="ARBA" id="ARBA00022729"/>
    </source>
</evidence>
<dbReference type="GO" id="GO:0009897">
    <property type="term" value="C:external side of plasma membrane"/>
    <property type="evidence" value="ECO:0007669"/>
    <property type="project" value="Ensembl"/>
</dbReference>
<evidence type="ECO:0000313" key="13">
    <source>
        <dbReference type="Ensembl" id="ENSPMRP00000033884.1"/>
    </source>
</evidence>
<evidence type="ECO:0000256" key="4">
    <source>
        <dbReference type="ARBA" id="ARBA00023157"/>
    </source>
</evidence>
<reference evidence="13" key="3">
    <citation type="submission" date="2025-09" db="UniProtKB">
        <authorList>
            <consortium name="Ensembl"/>
        </authorList>
    </citation>
    <scope>IDENTIFICATION</scope>
</reference>
<dbReference type="Ensembl" id="ENSPMRT00000035941.1">
    <property type="protein sequence ID" value="ENSPMRP00000033884.1"/>
    <property type="gene ID" value="ENSPMRG00000021978.1"/>
</dbReference>
<dbReference type="PROSITE" id="PS51390">
    <property type="entry name" value="WAP"/>
    <property type="match status" value="1"/>
</dbReference>
<dbReference type="InterPro" id="IPR009030">
    <property type="entry name" value="Growth_fac_rcpt_cys_sf"/>
</dbReference>
<evidence type="ECO:0000259" key="9">
    <source>
        <dbReference type="PROSITE" id="PS50024"/>
    </source>
</evidence>
<dbReference type="SMART" id="SM00181">
    <property type="entry name" value="EGF"/>
    <property type="match status" value="2"/>
</dbReference>
<accession>A0A670KE44</accession>
<feature type="domain" description="WAP" evidence="12">
    <location>
        <begin position="126"/>
        <end position="170"/>
    </location>
</feature>
<keyword evidence="8" id="KW-0472">Membrane</keyword>
<evidence type="ECO:0000256" key="5">
    <source>
        <dbReference type="ARBA" id="ARBA00023180"/>
    </source>
</evidence>
<evidence type="ECO:0000259" key="11">
    <source>
        <dbReference type="PROSITE" id="PS51034"/>
    </source>
</evidence>
<dbReference type="CDD" id="cd00054">
    <property type="entry name" value="EGF_CA"/>
    <property type="match status" value="2"/>
</dbReference>
<dbReference type="GO" id="GO:0030414">
    <property type="term" value="F:peptidase inhibitor activity"/>
    <property type="evidence" value="ECO:0007669"/>
    <property type="project" value="InterPro"/>
</dbReference>
<dbReference type="InterPro" id="IPR003961">
    <property type="entry name" value="FN3_dom"/>
</dbReference>
<dbReference type="SMART" id="SM00179">
    <property type="entry name" value="EGF_CA"/>
    <property type="match status" value="2"/>
</dbReference>
<reference evidence="13" key="2">
    <citation type="submission" date="2025-08" db="UniProtKB">
        <authorList>
            <consortium name="Ensembl"/>
        </authorList>
    </citation>
    <scope>IDENTIFICATION</scope>
</reference>
<dbReference type="Pfam" id="PF23344">
    <property type="entry name" value="ZP-N"/>
    <property type="match status" value="1"/>
</dbReference>
<evidence type="ECO:0000256" key="1">
    <source>
        <dbReference type="ARBA" id="ARBA00022536"/>
    </source>
</evidence>
<comment type="caution">
    <text evidence="6">Lacks conserved residue(s) required for the propagation of feature annotation.</text>
</comment>
<evidence type="ECO:0000256" key="7">
    <source>
        <dbReference type="SAM" id="MobiDB-lite"/>
    </source>
</evidence>
<gene>
    <name evidence="13" type="primary">UMODL1</name>
</gene>
<dbReference type="OMA" id="NSFEMSW"/>
<dbReference type="Gene3D" id="2.10.25.10">
    <property type="entry name" value="Laminin"/>
    <property type="match status" value="2"/>
</dbReference>
<dbReference type="PROSITE" id="PS01187">
    <property type="entry name" value="EGF_CA"/>
    <property type="match status" value="2"/>
</dbReference>
<keyword evidence="5" id="KW-0325">Glycoprotein</keyword>
<dbReference type="InterPro" id="IPR001507">
    <property type="entry name" value="ZP_dom"/>
</dbReference>
<dbReference type="InterPro" id="IPR036116">
    <property type="entry name" value="FN3_sf"/>
</dbReference>
<dbReference type="InterPro" id="IPR013783">
    <property type="entry name" value="Ig-like_fold"/>
</dbReference>
<dbReference type="PANTHER" id="PTHR14002">
    <property type="entry name" value="ENDOGLIN/TGF-BETA RECEPTOR TYPE III"/>
    <property type="match status" value="1"/>
</dbReference>
<dbReference type="Pfam" id="PF07645">
    <property type="entry name" value="EGF_CA"/>
    <property type="match status" value="2"/>
</dbReference>
<dbReference type="InterPro" id="IPR008197">
    <property type="entry name" value="WAP_dom"/>
</dbReference>
<evidence type="ECO:0000259" key="10">
    <source>
        <dbReference type="PROSITE" id="PS50026"/>
    </source>
</evidence>
<dbReference type="Gene3D" id="2.60.40.10">
    <property type="entry name" value="Immunoglobulins"/>
    <property type="match status" value="2"/>
</dbReference>
<dbReference type="GO" id="GO:1904708">
    <property type="term" value="P:regulation of granulosa cell apoptotic process"/>
    <property type="evidence" value="ECO:0007669"/>
    <property type="project" value="Ensembl"/>
</dbReference>
<dbReference type="InterPro" id="IPR036645">
    <property type="entry name" value="Elafin-like_sf"/>
</dbReference>
<keyword evidence="4" id="KW-1015">Disulfide bond</keyword>
<feature type="region of interest" description="Disordered" evidence="7">
    <location>
        <begin position="586"/>
        <end position="605"/>
    </location>
</feature>
<dbReference type="Gene3D" id="2.60.40.3210">
    <property type="entry name" value="Zona pellucida, ZP-N domain"/>
    <property type="match status" value="1"/>
</dbReference>
<evidence type="ECO:0000313" key="14">
    <source>
        <dbReference type="Proteomes" id="UP000472272"/>
    </source>
</evidence>
<dbReference type="GO" id="GO:0097211">
    <property type="term" value="P:cellular response to gonadotropin-releasing hormone"/>
    <property type="evidence" value="ECO:0007669"/>
    <property type="project" value="Ensembl"/>
</dbReference>
<dbReference type="FunFam" id="2.10.25.10:FF:000038">
    <property type="entry name" value="Fibrillin 2"/>
    <property type="match status" value="1"/>
</dbReference>
<keyword evidence="1 6" id="KW-0245">EGF-like domain</keyword>
<dbReference type="GO" id="GO:0005615">
    <property type="term" value="C:extracellular space"/>
    <property type="evidence" value="ECO:0007669"/>
    <property type="project" value="Ensembl"/>
</dbReference>
<evidence type="ECO:0000259" key="12">
    <source>
        <dbReference type="PROSITE" id="PS51390"/>
    </source>
</evidence>
<feature type="domain" description="SEA" evidence="9">
    <location>
        <begin position="380"/>
        <end position="494"/>
    </location>
</feature>
<dbReference type="Pfam" id="PF00095">
    <property type="entry name" value="WAP"/>
    <property type="match status" value="1"/>
</dbReference>
<feature type="region of interest" description="Disordered" evidence="7">
    <location>
        <begin position="806"/>
        <end position="825"/>
    </location>
</feature>
<reference evidence="13 14" key="1">
    <citation type="journal article" date="2019" name="Proc. Natl. Acad. Sci. U.S.A.">
        <title>Regulatory changes in pterin and carotenoid genes underlie balanced color polymorphisms in the wall lizard.</title>
        <authorList>
            <person name="Andrade P."/>
            <person name="Pinho C."/>
            <person name="Perez I de Lanuza G."/>
            <person name="Afonso S."/>
            <person name="Brejcha J."/>
            <person name="Rubin C.J."/>
            <person name="Wallerman O."/>
            <person name="Pereira P."/>
            <person name="Sabatino S.J."/>
            <person name="Bellati A."/>
            <person name="Pellitteri-Rosa D."/>
            <person name="Bosakova Z."/>
            <person name="Bunikis I."/>
            <person name="Carretero M.A."/>
            <person name="Feiner N."/>
            <person name="Marsik P."/>
            <person name="Pauperio F."/>
            <person name="Salvi D."/>
            <person name="Soler L."/>
            <person name="While G.M."/>
            <person name="Uller T."/>
            <person name="Font E."/>
            <person name="Andersson L."/>
            <person name="Carneiro M."/>
        </authorList>
    </citation>
    <scope>NUCLEOTIDE SEQUENCE</scope>
</reference>
<keyword evidence="14" id="KW-1185">Reference proteome</keyword>
<feature type="domain" description="ZP" evidence="11">
    <location>
        <begin position="1166"/>
        <end position="1408"/>
    </location>
</feature>
<dbReference type="InterPro" id="IPR001881">
    <property type="entry name" value="EGF-like_Ca-bd_dom"/>
</dbReference>
<keyword evidence="8" id="KW-0812">Transmembrane</keyword>
<dbReference type="PROSITE" id="PS50024">
    <property type="entry name" value="SEA"/>
    <property type="match status" value="2"/>
</dbReference>
<feature type="compositionally biased region" description="Polar residues" evidence="7">
    <location>
        <begin position="814"/>
        <end position="823"/>
    </location>
</feature>
<dbReference type="PRINTS" id="PR00023">
    <property type="entry name" value="ZPELLUCIDA"/>
</dbReference>
<dbReference type="SMART" id="SM00060">
    <property type="entry name" value="FN3"/>
    <property type="match status" value="2"/>
</dbReference>
<dbReference type="GO" id="GO:0005509">
    <property type="term" value="F:calcium ion binding"/>
    <property type="evidence" value="ECO:0007669"/>
    <property type="project" value="InterPro"/>
</dbReference>
<dbReference type="SMART" id="SM00217">
    <property type="entry name" value="WAP"/>
    <property type="match status" value="1"/>
</dbReference>
<keyword evidence="8" id="KW-1133">Transmembrane helix</keyword>
<dbReference type="InterPro" id="IPR049883">
    <property type="entry name" value="NOTCH1_EGF-like"/>
</dbReference>
<dbReference type="Pfam" id="PF00100">
    <property type="entry name" value="Zona_pellucida"/>
    <property type="match status" value="1"/>
</dbReference>
<dbReference type="GeneTree" id="ENSGT00940000159975"/>
<sequence length="1488" mass="164369">MILQRTMRTFNSVARILAVSVFILCTTTGQRTVNTFTEKGLSLLSYHLCNYTIDKNVNKMVAYRKSYEKETLCGGWIPWRTCTKTYYNEEYHPVTVPESMNLTDCCSGYEQVGLYCALSLNSSSEFASRPGACPTKEAEALNISCTLDLDCPEHKKCCETSKGTGCSDPVSEEQTVPRYWYDVSVLVKMDFDELKRVDPKLLNHSRLLHSMITGALWPLDVSVYHIRTTQAEPYTETLVSRVLIGLQELVPLANVSSLLKDIVMRVYEVIDIVVQATNSTSASQELSRPEDSKCYAPAIRNHKIFSVTSSSFEVAWSVNSTRNHSFNIEIYKGKELVQQMETNDTKLDVFNLEAGIMYTVNISAEDCGKKIVSSRRVKTDALVFGLTIRILNYNFTDQLLNTSSIEYQAFSSILMTEIRKSLPSNMSALYQMGKLKVQIDSLKAGSIVVRLKIIVEDPLFPKDLSAFEPMISSLFNSSAFLVDQNSSRVEDWNECASRAENDCCTYAECIDTLGSYMCRCKTTTDANPSRPGRNCEGDIVDPVTEMVPAFEANATEGLPGTGSTPLAMSEVKAVTSFTSKSTETMILPSNGTQESSTLPSDKTLSASQRMTTSGYVRNNYSQSTSATPALVTKKWDNITTTEYVKNNNTLSTSETPAPVTKKWNNVTTTGYVRNNNTLSTSETPAPVTKKWEDVTTTGYVRNNNTLSTSETPALVTKKWDNVTSSNENLVEERSTTHERHNSSMSMFPGVSNITVYPFVRNGTEVETSTPGLITERSSQQNATSAMNVTQHPTFYVLNHTLDKEMGKDNRSWSEKNPSTTLPSLSGGYTVAAPASDCGASNTIFSNITSTSFQVTWTTNVPLNTSFEFLLLNGKELIRVLKTQSHNLTISGLEPGILYTVEIVTEVCGNKSIPVQHKVKTAAQILSGTVRISNLNYSSGFSNTSSEEYQNFTQLFFTEVRTSLPLNILPKMDAGLIKMLITSVTNGSVVVSFNLLIPADMDANNVSSSFLEAFLHSRHFMIDNSSLSIHDYDECEREEADCSSDASCSNTYGSYECSCKEGFVNVNAERPGRNCEALFPSPDAGGTQTKDLSSTVLPLTDPYTSNHVPSPAGEDSSVPKTRSLENATTSTIFSNASTETTLNVQVSSLPPSKPSQGILIKKAVRVLCEIEKIVITIQKDFLKRESIPESSLYLGRPHCNVSSSNSSHVILRTGWNECGTEVQTNTTHTIVKSVLRNDLLSSRVIRHLKVVSPILCVFQNDLLTSSGYTPEGVYTIFEDLHGSGHFLTEMQLFIENAPIPKNFTISASDDLMIEVGIQRHDSNLKVVVSECWATPTNNSKDPQSFPFIDGSCPVPNAHTTMISNGISNKAQFKLKIFSFVNDSVVYLHCKIHVCLEIPRSSCKTNCNGFRLMRTGETIAMPNASWGPLRKSGAEEKRGLGAGYIVLIVIGVFAFILAITGLLIFQHQRKAGAYNFKIKSDNFNYQVFYD</sequence>
<organism evidence="13 14">
    <name type="scientific">Podarcis muralis</name>
    <name type="common">Wall lizard</name>
    <name type="synonym">Lacerta muralis</name>
    <dbReference type="NCBI Taxonomy" id="64176"/>
    <lineage>
        <taxon>Eukaryota</taxon>
        <taxon>Metazoa</taxon>
        <taxon>Chordata</taxon>
        <taxon>Craniata</taxon>
        <taxon>Vertebrata</taxon>
        <taxon>Euteleostomi</taxon>
        <taxon>Lepidosauria</taxon>
        <taxon>Squamata</taxon>
        <taxon>Bifurcata</taxon>
        <taxon>Unidentata</taxon>
        <taxon>Episquamata</taxon>
        <taxon>Laterata</taxon>
        <taxon>Lacertibaenia</taxon>
        <taxon>Lacertidae</taxon>
        <taxon>Podarcis</taxon>
    </lineage>
</organism>
<dbReference type="InterPro" id="IPR000742">
    <property type="entry name" value="EGF"/>
</dbReference>
<feature type="domain" description="SEA" evidence="9">
    <location>
        <begin position="921"/>
        <end position="1033"/>
    </location>
</feature>
<dbReference type="GO" id="GO:0060612">
    <property type="term" value="P:adipose tissue development"/>
    <property type="evidence" value="ECO:0007669"/>
    <property type="project" value="Ensembl"/>
</dbReference>
<evidence type="ECO:0000256" key="3">
    <source>
        <dbReference type="ARBA" id="ARBA00022737"/>
    </source>
</evidence>
<proteinExistence type="predicted"/>
<dbReference type="Gene3D" id="4.10.75.10">
    <property type="entry name" value="Elafin-like"/>
    <property type="match status" value="1"/>
</dbReference>
<dbReference type="Proteomes" id="UP000472272">
    <property type="component" value="Chromosome 4"/>
</dbReference>
<dbReference type="PROSITE" id="PS51034">
    <property type="entry name" value="ZP_2"/>
    <property type="match status" value="1"/>
</dbReference>
<feature type="domain" description="EGF-like" evidence="10">
    <location>
        <begin position="1030"/>
        <end position="1068"/>
    </location>
</feature>
<dbReference type="PROSITE" id="PS00010">
    <property type="entry name" value="ASX_HYDROXYL"/>
    <property type="match status" value="2"/>
</dbReference>
<keyword evidence="3" id="KW-0677">Repeat</keyword>
<dbReference type="SUPFAM" id="SSF57256">
    <property type="entry name" value="Elafin-like"/>
    <property type="match status" value="1"/>
</dbReference>
<feature type="transmembrane region" description="Helical" evidence="8">
    <location>
        <begin position="1439"/>
        <end position="1463"/>
    </location>
</feature>
<dbReference type="InterPro" id="IPR018097">
    <property type="entry name" value="EGF_Ca-bd_CS"/>
</dbReference>
<dbReference type="GO" id="GO:0010468">
    <property type="term" value="P:regulation of gene expression"/>
    <property type="evidence" value="ECO:0007669"/>
    <property type="project" value="Ensembl"/>
</dbReference>
<dbReference type="PANTHER" id="PTHR14002:SF22">
    <property type="entry name" value="UROMODULIN-LIKE 1"/>
    <property type="match status" value="1"/>
</dbReference>
<dbReference type="InterPro" id="IPR000082">
    <property type="entry name" value="SEA_dom"/>
</dbReference>
<dbReference type="SUPFAM" id="SSF49265">
    <property type="entry name" value="Fibronectin type III"/>
    <property type="match status" value="1"/>
</dbReference>
<evidence type="ECO:0000256" key="6">
    <source>
        <dbReference type="PROSITE-ProRule" id="PRU00076"/>
    </source>
</evidence>
<evidence type="ECO:0000256" key="8">
    <source>
        <dbReference type="SAM" id="Phobius"/>
    </source>
</evidence>
<dbReference type="PROSITE" id="PS50026">
    <property type="entry name" value="EGF_3"/>
    <property type="match status" value="2"/>
</dbReference>
<dbReference type="SUPFAM" id="SSF57184">
    <property type="entry name" value="Growth factor receptor domain"/>
    <property type="match status" value="1"/>
</dbReference>
<dbReference type="GO" id="GO:2000354">
    <property type="term" value="P:regulation of ovarian follicle development"/>
    <property type="evidence" value="ECO:0007669"/>
    <property type="project" value="Ensembl"/>
</dbReference>
<dbReference type="InterPro" id="IPR055355">
    <property type="entry name" value="ZP-C"/>
</dbReference>
<feature type="domain" description="EGF-like" evidence="10">
    <location>
        <begin position="491"/>
        <end position="536"/>
    </location>
</feature>
<dbReference type="Gene3D" id="2.60.40.4100">
    <property type="entry name" value="Zona pellucida, ZP-C domain"/>
    <property type="match status" value="1"/>
</dbReference>
<dbReference type="InterPro" id="IPR042235">
    <property type="entry name" value="ZP-C_dom"/>
</dbReference>
<feature type="region of interest" description="Disordered" evidence="7">
    <location>
        <begin position="1099"/>
        <end position="1119"/>
    </location>
</feature>
<protein>
    <submittedName>
        <fullName evidence="13">Uromodulin like 1</fullName>
    </submittedName>
</protein>
<dbReference type="SMART" id="SM00241">
    <property type="entry name" value="ZP"/>
    <property type="match status" value="1"/>
</dbReference>
<dbReference type="InterPro" id="IPR055356">
    <property type="entry name" value="ZP-N"/>
</dbReference>
<dbReference type="InterPro" id="IPR048290">
    <property type="entry name" value="ZP_chr"/>
</dbReference>